<dbReference type="PANTHER" id="PTHR24421">
    <property type="entry name" value="NITRATE/NITRITE SENSOR PROTEIN NARX-RELATED"/>
    <property type="match status" value="1"/>
</dbReference>
<keyword evidence="5" id="KW-0547">Nucleotide-binding</keyword>
<dbReference type="SMART" id="SM00387">
    <property type="entry name" value="HATPase_c"/>
    <property type="match status" value="1"/>
</dbReference>
<evidence type="ECO:0000259" key="9">
    <source>
        <dbReference type="SMART" id="SM00387"/>
    </source>
</evidence>
<sequence length="283" mass="29833">MGNALLGAVSTVLWPAVEPRLFFEIAVDDWPTALVLGPAQATIFTVATVLVAPRLARVHARLCHAVLAPTTRQQVHRARLDLLDAHAAELRRIERDLHDGTQARLVAIAMRLAVSRRVLDGVGEGDTVLVRKLLAEAHDATEGAMTELRTVIHGVYPPVLAEHGLKGALTGAAAHCPLPVTLDVPDTTAVPAAVEALAYFAVVEALTNAARHGHAQRAEVRVRHDGRTLTATVTDDGTGGADPHRGTGLTGLARRAEALDGTLRVHSPPGGPTTVTVEVPCES</sequence>
<dbReference type="SUPFAM" id="SSF55874">
    <property type="entry name" value="ATPase domain of HSP90 chaperone/DNA topoisomerase II/histidine kinase"/>
    <property type="match status" value="1"/>
</dbReference>
<dbReference type="Pfam" id="PF07730">
    <property type="entry name" value="HisKA_3"/>
    <property type="match status" value="1"/>
</dbReference>
<dbReference type="InterPro" id="IPR011712">
    <property type="entry name" value="Sig_transdc_His_kin_sub3_dim/P"/>
</dbReference>
<feature type="domain" description="Histidine kinase/HSP90-like ATPase" evidence="9">
    <location>
        <begin position="193"/>
        <end position="283"/>
    </location>
</feature>
<dbReference type="Gene3D" id="3.30.565.10">
    <property type="entry name" value="Histidine kinase-like ATPase, C-terminal domain"/>
    <property type="match status" value="1"/>
</dbReference>
<accession>A0AAE3YMM5</accession>
<organism evidence="10 11">
    <name type="scientific">Catenuloplanes atrovinosus</name>
    <dbReference type="NCBI Taxonomy" id="137266"/>
    <lineage>
        <taxon>Bacteria</taxon>
        <taxon>Bacillati</taxon>
        <taxon>Actinomycetota</taxon>
        <taxon>Actinomycetes</taxon>
        <taxon>Micromonosporales</taxon>
        <taxon>Micromonosporaceae</taxon>
        <taxon>Catenuloplanes</taxon>
    </lineage>
</organism>
<comment type="caution">
    <text evidence="10">The sequence shown here is derived from an EMBL/GenBank/DDBJ whole genome shotgun (WGS) entry which is preliminary data.</text>
</comment>
<keyword evidence="6 10" id="KW-0418">Kinase</keyword>
<evidence type="ECO:0000256" key="5">
    <source>
        <dbReference type="ARBA" id="ARBA00022741"/>
    </source>
</evidence>
<keyword evidence="8" id="KW-0902">Two-component regulatory system</keyword>
<keyword evidence="7" id="KW-0067">ATP-binding</keyword>
<reference evidence="10" key="1">
    <citation type="submission" date="2023-07" db="EMBL/GenBank/DDBJ databases">
        <title>Sequencing the genomes of 1000 actinobacteria strains.</title>
        <authorList>
            <person name="Klenk H.-P."/>
        </authorList>
    </citation>
    <scope>NUCLEOTIDE SEQUENCE</scope>
    <source>
        <strain evidence="10">DSM 44707</strain>
    </source>
</reference>
<keyword evidence="11" id="KW-1185">Reference proteome</keyword>
<evidence type="ECO:0000256" key="4">
    <source>
        <dbReference type="ARBA" id="ARBA00022679"/>
    </source>
</evidence>
<evidence type="ECO:0000256" key="6">
    <source>
        <dbReference type="ARBA" id="ARBA00022777"/>
    </source>
</evidence>
<comment type="catalytic activity">
    <reaction evidence="1">
        <text>ATP + protein L-histidine = ADP + protein N-phospho-L-histidine.</text>
        <dbReference type="EC" id="2.7.13.3"/>
    </reaction>
</comment>
<dbReference type="GO" id="GO:0016020">
    <property type="term" value="C:membrane"/>
    <property type="evidence" value="ECO:0007669"/>
    <property type="project" value="InterPro"/>
</dbReference>
<dbReference type="CDD" id="cd16917">
    <property type="entry name" value="HATPase_UhpB-NarQ-NarX-like"/>
    <property type="match status" value="1"/>
</dbReference>
<evidence type="ECO:0000256" key="3">
    <source>
        <dbReference type="ARBA" id="ARBA00022553"/>
    </source>
</evidence>
<dbReference type="GO" id="GO:0005524">
    <property type="term" value="F:ATP binding"/>
    <property type="evidence" value="ECO:0007669"/>
    <property type="project" value="UniProtKB-KW"/>
</dbReference>
<dbReference type="Pfam" id="PF02518">
    <property type="entry name" value="HATPase_c"/>
    <property type="match status" value="1"/>
</dbReference>
<evidence type="ECO:0000313" key="10">
    <source>
        <dbReference type="EMBL" id="MDR7275131.1"/>
    </source>
</evidence>
<dbReference type="InterPro" id="IPR050482">
    <property type="entry name" value="Sensor_HK_TwoCompSys"/>
</dbReference>
<keyword evidence="3" id="KW-0597">Phosphoprotein</keyword>
<dbReference type="EMBL" id="JAVDYB010000001">
    <property type="protein sequence ID" value="MDR7275131.1"/>
    <property type="molecule type" value="Genomic_DNA"/>
</dbReference>
<proteinExistence type="predicted"/>
<protein>
    <recommendedName>
        <fullName evidence="2">histidine kinase</fullName>
        <ecNumber evidence="2">2.7.13.3</ecNumber>
    </recommendedName>
</protein>
<evidence type="ECO:0000256" key="1">
    <source>
        <dbReference type="ARBA" id="ARBA00000085"/>
    </source>
</evidence>
<evidence type="ECO:0000313" key="11">
    <source>
        <dbReference type="Proteomes" id="UP001183643"/>
    </source>
</evidence>
<dbReference type="GO" id="GO:0000155">
    <property type="term" value="F:phosphorelay sensor kinase activity"/>
    <property type="evidence" value="ECO:0007669"/>
    <property type="project" value="InterPro"/>
</dbReference>
<dbReference type="GO" id="GO:0046983">
    <property type="term" value="F:protein dimerization activity"/>
    <property type="evidence" value="ECO:0007669"/>
    <property type="project" value="InterPro"/>
</dbReference>
<gene>
    <name evidence="10" type="ORF">J2S41_001909</name>
</gene>
<keyword evidence="4" id="KW-0808">Transferase</keyword>
<dbReference type="InterPro" id="IPR003594">
    <property type="entry name" value="HATPase_dom"/>
</dbReference>
<name>A0AAE3YMM5_9ACTN</name>
<dbReference type="Proteomes" id="UP001183643">
    <property type="component" value="Unassembled WGS sequence"/>
</dbReference>
<dbReference type="InterPro" id="IPR036890">
    <property type="entry name" value="HATPase_C_sf"/>
</dbReference>
<dbReference type="Gene3D" id="1.20.5.1930">
    <property type="match status" value="1"/>
</dbReference>
<evidence type="ECO:0000256" key="7">
    <source>
        <dbReference type="ARBA" id="ARBA00022840"/>
    </source>
</evidence>
<evidence type="ECO:0000256" key="8">
    <source>
        <dbReference type="ARBA" id="ARBA00023012"/>
    </source>
</evidence>
<dbReference type="EC" id="2.7.13.3" evidence="2"/>
<dbReference type="PANTHER" id="PTHR24421:SF10">
    <property type="entry name" value="NITRATE_NITRITE SENSOR PROTEIN NARQ"/>
    <property type="match status" value="1"/>
</dbReference>
<dbReference type="AlphaFoldDB" id="A0AAE3YMM5"/>
<dbReference type="RefSeq" id="WP_310365712.1">
    <property type="nucleotide sequence ID" value="NZ_JAVDYB010000001.1"/>
</dbReference>
<evidence type="ECO:0000256" key="2">
    <source>
        <dbReference type="ARBA" id="ARBA00012438"/>
    </source>
</evidence>